<evidence type="ECO:0000313" key="2">
    <source>
        <dbReference type="Proteomes" id="UP001064048"/>
    </source>
</evidence>
<organism evidence="1 2">
    <name type="scientific">Choristoneura fumiferana</name>
    <name type="common">Spruce budworm moth</name>
    <name type="synonym">Archips fumiferana</name>
    <dbReference type="NCBI Taxonomy" id="7141"/>
    <lineage>
        <taxon>Eukaryota</taxon>
        <taxon>Metazoa</taxon>
        <taxon>Ecdysozoa</taxon>
        <taxon>Arthropoda</taxon>
        <taxon>Hexapoda</taxon>
        <taxon>Insecta</taxon>
        <taxon>Pterygota</taxon>
        <taxon>Neoptera</taxon>
        <taxon>Endopterygota</taxon>
        <taxon>Lepidoptera</taxon>
        <taxon>Glossata</taxon>
        <taxon>Ditrysia</taxon>
        <taxon>Tortricoidea</taxon>
        <taxon>Tortricidae</taxon>
        <taxon>Tortricinae</taxon>
        <taxon>Choristoneura</taxon>
    </lineage>
</organism>
<comment type="caution">
    <text evidence="1">The sequence shown here is derived from an EMBL/GenBank/DDBJ whole genome shotgun (WGS) entry which is preliminary data.</text>
</comment>
<name>A0ACC0KQG4_CHOFU</name>
<dbReference type="EMBL" id="CM046118">
    <property type="protein sequence ID" value="KAI8438548.1"/>
    <property type="molecule type" value="Genomic_DNA"/>
</dbReference>
<dbReference type="Proteomes" id="UP001064048">
    <property type="component" value="Chromosome 18"/>
</dbReference>
<accession>A0ACC0KQG4</accession>
<protein>
    <submittedName>
        <fullName evidence="1">Uncharacterized protein</fullName>
    </submittedName>
</protein>
<reference evidence="1 2" key="1">
    <citation type="journal article" date="2022" name="Genome Biol. Evol.">
        <title>The Spruce Budworm Genome: Reconstructing the Evolutionary History of Antifreeze Proteins.</title>
        <authorList>
            <person name="Beliveau C."/>
            <person name="Gagne P."/>
            <person name="Picq S."/>
            <person name="Vernygora O."/>
            <person name="Keeling C.I."/>
            <person name="Pinkney K."/>
            <person name="Doucet D."/>
            <person name="Wen F."/>
            <person name="Johnston J.S."/>
            <person name="Maaroufi H."/>
            <person name="Boyle B."/>
            <person name="Laroche J."/>
            <person name="Dewar K."/>
            <person name="Juretic N."/>
            <person name="Blackburn G."/>
            <person name="Nisole A."/>
            <person name="Brunet B."/>
            <person name="Brandao M."/>
            <person name="Lumley L."/>
            <person name="Duan J."/>
            <person name="Quan G."/>
            <person name="Lucarotti C.J."/>
            <person name="Roe A.D."/>
            <person name="Sperling F.A.H."/>
            <person name="Levesque R.C."/>
            <person name="Cusson M."/>
        </authorList>
    </citation>
    <scope>NUCLEOTIDE SEQUENCE [LARGE SCALE GENOMIC DNA]</scope>
    <source>
        <strain evidence="1">Glfc:IPQL:Cfum</strain>
    </source>
</reference>
<keyword evidence="2" id="KW-1185">Reference proteome</keyword>
<sequence length="593" mass="61648">MKASIVRGIPSIAPGKDIFNARSSPSPIVYASISRLPPTVNRGCLCAYSTNMCLWLLTACLGMLPTNPSPTTVIVVGAPPSPILVPTTTTTTTTTRTTVPPGPPSTMTGATGPPTMPPTTVTTTTTTTTTARPPPPSSAATTAPPTMPPTTVTTTTASPPPPTSAATTAPSTIGGLLLPVILCNNPDIVCISNPDESAAGMPSIDPRLGTTPATSAALQVPPIIGYSAQVPSYDTSVRFPRERRSTKSKEKSKLLKLFDNFGTVYTGNHQIHKRQSCRCVAAGTCTNNGNYGAGMIDIRIVTPGVSVTQCPAGQEYCCGTSTTVIGCGTLQAVPATAITPAAGQANFGEYPWQALILTRQNDYVAGGVLIDQNNVITVTHRLTSYVVSGTAPNLKVRLGEWDAAGTYEPVAYQEYTISRVFSHPSYNPTTLQYDITVLRLANPVPLTPMTGSATTINRACLPSSSTATYTGQRCWVSGWGKNMFGQSGQYQQILKEVDVPIVAPATCQAEMQAARLGASFVLDTTSFICAGGEANKDACTGDGGSGLVCQVNGQWVVVGLVAWGLGCAAANVPGAYVNVAALLPWIQTQVATA</sequence>
<evidence type="ECO:0000313" key="1">
    <source>
        <dbReference type="EMBL" id="KAI8438548.1"/>
    </source>
</evidence>
<gene>
    <name evidence="1" type="ORF">MSG28_011017</name>
</gene>
<proteinExistence type="predicted"/>